<organism evidence="2">
    <name type="scientific">Gordonia sp. MP11Mi</name>
    <dbReference type="NCBI Taxonomy" id="3022769"/>
    <lineage>
        <taxon>Bacteria</taxon>
        <taxon>Bacillati</taxon>
        <taxon>Actinomycetota</taxon>
        <taxon>Actinomycetes</taxon>
        <taxon>Mycobacteriales</taxon>
        <taxon>Gordoniaceae</taxon>
        <taxon>Gordonia</taxon>
    </lineage>
</organism>
<reference evidence="2" key="1">
    <citation type="submission" date="2023-06" db="EMBL/GenBank/DDBJ databases">
        <title>Gordonia sp. nov. and Pseudochrobactrum sp. nov., two species isolated from the burying beetle Nicrophorus vespilloides.</title>
        <authorList>
            <person name="Poehlein A."/>
            <person name="Guzman J."/>
            <person name="Daniel R."/>
            <person name="Vilcinskas A."/>
        </authorList>
    </citation>
    <scope>NUCLEOTIDE SEQUENCE</scope>
    <source>
        <strain evidence="2">MP11Mi</strain>
    </source>
</reference>
<keyword evidence="1" id="KW-0472">Membrane</keyword>
<accession>A0AA97CYQ9</accession>
<protein>
    <submittedName>
        <fullName evidence="2">Uncharacterized protein</fullName>
    </submittedName>
</protein>
<proteinExistence type="predicted"/>
<keyword evidence="1" id="KW-0812">Transmembrane</keyword>
<feature type="transmembrane region" description="Helical" evidence="1">
    <location>
        <begin position="27"/>
        <end position="48"/>
    </location>
</feature>
<sequence length="202" mass="21429">MIPLLVFTFLFAALVIAVIVGIIVPDVAAVSFVAGLVGGAVVAGSMYMRLKVRLTRTFGELQRLRLMPHGMQRTDGTIAIDMPWATVSRIEVRNSALPSSRRANLARAGAAGGVANGVLAAAQTKVAAGIVGRATLTPLPGASRARLKAHDRVSGGRAHLRRGQSHTTEQGLIFPGEFEAGWVHGTVGAWLRHYRPDLQLPN</sequence>
<dbReference type="AlphaFoldDB" id="A0AA97CYQ9"/>
<keyword evidence="1" id="KW-1133">Transmembrane helix</keyword>
<dbReference type="EMBL" id="CP128986">
    <property type="protein sequence ID" value="WOC13792.1"/>
    <property type="molecule type" value="Genomic_DNA"/>
</dbReference>
<gene>
    <name evidence="2" type="ORF">MP11Mi_28990</name>
</gene>
<name>A0AA97CYQ9_9ACTN</name>
<evidence type="ECO:0000313" key="2">
    <source>
        <dbReference type="EMBL" id="WOC13792.1"/>
    </source>
</evidence>
<evidence type="ECO:0000256" key="1">
    <source>
        <dbReference type="SAM" id="Phobius"/>
    </source>
</evidence>